<evidence type="ECO:0008006" key="4">
    <source>
        <dbReference type="Google" id="ProtNLM"/>
    </source>
</evidence>
<organism evidence="2 3">
    <name type="scientific">Anaeroselena agilis</name>
    <dbReference type="NCBI Taxonomy" id="3063788"/>
    <lineage>
        <taxon>Bacteria</taxon>
        <taxon>Bacillati</taxon>
        <taxon>Bacillota</taxon>
        <taxon>Negativicutes</taxon>
        <taxon>Acetonemataceae</taxon>
        <taxon>Anaeroselena</taxon>
    </lineage>
</organism>
<sequence>MVGEDIKATPEEIYGKNAVVGTVADSVQGQQVTIQTAGSQTVKVSAEDLVSKGADAPKADPAEEQAKEKAPEKPSGTEETAESETGEESGEDVLAADLKEQLEASAAAEKDLTEKGLDFKALEAEFMNTGTLSAASMEALAKVGYPEQVVKAYLSGLTATVERFTSKVYEMAGGKETYKQITGFIKAQGKGHVDAFNAAIDRGDMKNLEIILRDAKAQITAARGTANPTITGGTKPSAPGGFSSEAELIAAMSDPRYGRDSAYRASVEKKVAKSTIFS</sequence>
<reference evidence="2 3" key="1">
    <citation type="submission" date="2023-07" db="EMBL/GenBank/DDBJ databases">
        <title>The novel representative of Negativicutes class, Anaeroselena agilis gen. nov. sp. nov.</title>
        <authorList>
            <person name="Prokofeva M.I."/>
            <person name="Elcheninov A.G."/>
            <person name="Klyukina A."/>
            <person name="Kublanov I.V."/>
            <person name="Frolov E.N."/>
            <person name="Podosokorskaya O.A."/>
        </authorList>
    </citation>
    <scope>NUCLEOTIDE SEQUENCE [LARGE SCALE GENOMIC DNA]</scope>
    <source>
        <strain evidence="2 3">4137-cl</strain>
    </source>
</reference>
<dbReference type="Proteomes" id="UP001254848">
    <property type="component" value="Unassembled WGS sequence"/>
</dbReference>
<dbReference type="EMBL" id="JAUOZS010000001">
    <property type="protein sequence ID" value="MDT8900645.1"/>
    <property type="molecule type" value="Genomic_DNA"/>
</dbReference>
<comment type="caution">
    <text evidence="2">The sequence shown here is derived from an EMBL/GenBank/DDBJ whole genome shotgun (WGS) entry which is preliminary data.</text>
</comment>
<feature type="compositionally biased region" description="Basic and acidic residues" evidence="1">
    <location>
        <begin position="48"/>
        <end position="76"/>
    </location>
</feature>
<gene>
    <name evidence="2" type="ORF">Q4T40_05245</name>
</gene>
<evidence type="ECO:0000256" key="1">
    <source>
        <dbReference type="SAM" id="MobiDB-lite"/>
    </source>
</evidence>
<evidence type="ECO:0000313" key="3">
    <source>
        <dbReference type="Proteomes" id="UP001254848"/>
    </source>
</evidence>
<keyword evidence="3" id="KW-1185">Reference proteome</keyword>
<evidence type="ECO:0000313" key="2">
    <source>
        <dbReference type="EMBL" id="MDT8900645.1"/>
    </source>
</evidence>
<accession>A0ABU3NV02</accession>
<feature type="region of interest" description="Disordered" evidence="1">
    <location>
        <begin position="48"/>
        <end position="91"/>
    </location>
</feature>
<name>A0ABU3NV02_9FIRM</name>
<dbReference type="Pfam" id="PF05396">
    <property type="entry name" value="Phage_T7_Capsid"/>
    <property type="match status" value="1"/>
</dbReference>
<feature type="compositionally biased region" description="Acidic residues" evidence="1">
    <location>
        <begin position="79"/>
        <end position="91"/>
    </location>
</feature>
<proteinExistence type="predicted"/>
<protein>
    <recommendedName>
        <fullName evidence="4">Capsid and scaffold protein</fullName>
    </recommendedName>
</protein>
<dbReference type="RefSeq" id="WP_413779181.1">
    <property type="nucleotide sequence ID" value="NZ_JAUOZS010000001.1"/>
</dbReference>
<dbReference type="InterPro" id="IPR008768">
    <property type="entry name" value="Gp9-like"/>
</dbReference>